<accession>A0A6A5V6P6</accession>
<proteinExistence type="predicted"/>
<sequence>MAITLANILTPYESRKIILQCLSAWYIAKLDLCLGGILDKNERFTYLNPIRDIFHHVSELDDLLRAGMKLVLLGNDVPYLQKRLKDPRRYAQQDRDLQIYLLASFPVQQEEQGLVNKMIRFCVNETPDSARVTYDRTCFKVLQMLQPQGMFLMSFGVPIVDGRIERRGSWYSAEAPDISISLKVYVPCFRDRILGEAVLRPSELPRISGYNLGFRRLQAAWALLRIYVRKYTLESAVCLHVNEDEEVRVARARSAQIPLIIRFWYTHSVLEVT</sequence>
<evidence type="ECO:0000313" key="2">
    <source>
        <dbReference type="Proteomes" id="UP000800036"/>
    </source>
</evidence>
<evidence type="ECO:0000313" key="1">
    <source>
        <dbReference type="EMBL" id="KAF1972528.1"/>
    </source>
</evidence>
<gene>
    <name evidence="1" type="ORF">BU23DRAFT_643832</name>
</gene>
<name>A0A6A5V6P6_9PLEO</name>
<dbReference type="OrthoDB" id="3791002at2759"/>
<dbReference type="Proteomes" id="UP000800036">
    <property type="component" value="Unassembled WGS sequence"/>
</dbReference>
<dbReference type="AlphaFoldDB" id="A0A6A5V6P6"/>
<organism evidence="1 2">
    <name type="scientific">Bimuria novae-zelandiae CBS 107.79</name>
    <dbReference type="NCBI Taxonomy" id="1447943"/>
    <lineage>
        <taxon>Eukaryota</taxon>
        <taxon>Fungi</taxon>
        <taxon>Dikarya</taxon>
        <taxon>Ascomycota</taxon>
        <taxon>Pezizomycotina</taxon>
        <taxon>Dothideomycetes</taxon>
        <taxon>Pleosporomycetidae</taxon>
        <taxon>Pleosporales</taxon>
        <taxon>Massarineae</taxon>
        <taxon>Didymosphaeriaceae</taxon>
        <taxon>Bimuria</taxon>
    </lineage>
</organism>
<protein>
    <submittedName>
        <fullName evidence="1">Uncharacterized protein</fullName>
    </submittedName>
</protein>
<dbReference type="EMBL" id="ML976686">
    <property type="protein sequence ID" value="KAF1972528.1"/>
    <property type="molecule type" value="Genomic_DNA"/>
</dbReference>
<reference evidence="1" key="1">
    <citation type="journal article" date="2020" name="Stud. Mycol.">
        <title>101 Dothideomycetes genomes: a test case for predicting lifestyles and emergence of pathogens.</title>
        <authorList>
            <person name="Haridas S."/>
            <person name="Albert R."/>
            <person name="Binder M."/>
            <person name="Bloem J."/>
            <person name="Labutti K."/>
            <person name="Salamov A."/>
            <person name="Andreopoulos B."/>
            <person name="Baker S."/>
            <person name="Barry K."/>
            <person name="Bills G."/>
            <person name="Bluhm B."/>
            <person name="Cannon C."/>
            <person name="Castanera R."/>
            <person name="Culley D."/>
            <person name="Daum C."/>
            <person name="Ezra D."/>
            <person name="Gonzalez J."/>
            <person name="Henrissat B."/>
            <person name="Kuo A."/>
            <person name="Liang C."/>
            <person name="Lipzen A."/>
            <person name="Lutzoni F."/>
            <person name="Magnuson J."/>
            <person name="Mondo S."/>
            <person name="Nolan M."/>
            <person name="Ohm R."/>
            <person name="Pangilinan J."/>
            <person name="Park H.-J."/>
            <person name="Ramirez L."/>
            <person name="Alfaro M."/>
            <person name="Sun H."/>
            <person name="Tritt A."/>
            <person name="Yoshinaga Y."/>
            <person name="Zwiers L.-H."/>
            <person name="Turgeon B."/>
            <person name="Goodwin S."/>
            <person name="Spatafora J."/>
            <person name="Crous P."/>
            <person name="Grigoriev I."/>
        </authorList>
    </citation>
    <scope>NUCLEOTIDE SEQUENCE</scope>
    <source>
        <strain evidence="1">CBS 107.79</strain>
    </source>
</reference>
<keyword evidence="2" id="KW-1185">Reference proteome</keyword>